<dbReference type="PANTHER" id="PTHR21600:SF44">
    <property type="entry name" value="RIBOSOMAL LARGE SUBUNIT PSEUDOURIDINE SYNTHASE D"/>
    <property type="match status" value="1"/>
</dbReference>
<dbReference type="InterPro" id="IPR050188">
    <property type="entry name" value="RluA_PseudoU_synthase"/>
</dbReference>
<organism evidence="8 9">
    <name type="scientific">Paenibacillus aurantiacus</name>
    <dbReference type="NCBI Taxonomy" id="1936118"/>
    <lineage>
        <taxon>Bacteria</taxon>
        <taxon>Bacillati</taxon>
        <taxon>Bacillota</taxon>
        <taxon>Bacilli</taxon>
        <taxon>Bacillales</taxon>
        <taxon>Paenibacillaceae</taxon>
        <taxon>Paenibacillus</taxon>
    </lineage>
</organism>
<keyword evidence="9" id="KW-1185">Reference proteome</keyword>
<dbReference type="InterPro" id="IPR006224">
    <property type="entry name" value="PsdUridine_synth_RluA-like_CS"/>
</dbReference>
<dbReference type="Proteomes" id="UP001589747">
    <property type="component" value="Unassembled WGS sequence"/>
</dbReference>
<feature type="domain" description="Pseudouridine synthase RsuA/RluA-like" evidence="7">
    <location>
        <begin position="122"/>
        <end position="273"/>
    </location>
</feature>
<reference evidence="8 9" key="1">
    <citation type="submission" date="2024-09" db="EMBL/GenBank/DDBJ databases">
        <authorList>
            <person name="Sun Q."/>
            <person name="Mori K."/>
        </authorList>
    </citation>
    <scope>NUCLEOTIDE SEQUENCE [LARGE SCALE GENOMIC DNA]</scope>
    <source>
        <strain evidence="8 9">TISTR 2452</strain>
    </source>
</reference>
<proteinExistence type="inferred from homology"/>
<comment type="function">
    <text evidence="5">Responsible for synthesis of pseudouridine from uracil.</text>
</comment>
<keyword evidence="4" id="KW-0694">RNA-binding</keyword>
<dbReference type="PROSITE" id="PS01129">
    <property type="entry name" value="PSI_RLU"/>
    <property type="match status" value="1"/>
</dbReference>
<evidence type="ECO:0000256" key="3">
    <source>
        <dbReference type="ARBA" id="ARBA00023235"/>
    </source>
</evidence>
<evidence type="ECO:0000259" key="7">
    <source>
        <dbReference type="Pfam" id="PF00849"/>
    </source>
</evidence>
<comment type="similarity">
    <text evidence="2 5">Belongs to the pseudouridine synthase RluA family.</text>
</comment>
<name>A0ABV5KT83_9BACL</name>
<dbReference type="InterPro" id="IPR006225">
    <property type="entry name" value="PsdUridine_synth_RluC/D"/>
</dbReference>
<evidence type="ECO:0000256" key="2">
    <source>
        <dbReference type="ARBA" id="ARBA00010876"/>
    </source>
</evidence>
<protein>
    <recommendedName>
        <fullName evidence="5">Pseudouridine synthase</fullName>
        <ecNumber evidence="5">5.4.99.-</ecNumber>
    </recommendedName>
</protein>
<dbReference type="InterPro" id="IPR020103">
    <property type="entry name" value="PsdUridine_synth_cat_dom_sf"/>
</dbReference>
<dbReference type="Pfam" id="PF00849">
    <property type="entry name" value="PseudoU_synth_2"/>
    <property type="match status" value="1"/>
</dbReference>
<evidence type="ECO:0000313" key="9">
    <source>
        <dbReference type="Proteomes" id="UP001589747"/>
    </source>
</evidence>
<dbReference type="NCBIfam" id="TIGR00005">
    <property type="entry name" value="rluA_subfam"/>
    <property type="match status" value="1"/>
</dbReference>
<comment type="caution">
    <text evidence="8">The sequence shown here is derived from an EMBL/GenBank/DDBJ whole genome shotgun (WGS) entry which is preliminary data.</text>
</comment>
<gene>
    <name evidence="8" type="ORF">ACFFSY_20995</name>
</gene>
<evidence type="ECO:0000256" key="1">
    <source>
        <dbReference type="ARBA" id="ARBA00000073"/>
    </source>
</evidence>
<dbReference type="CDD" id="cd02869">
    <property type="entry name" value="PseudoU_synth_RluA_like"/>
    <property type="match status" value="1"/>
</dbReference>
<dbReference type="PROSITE" id="PS50889">
    <property type="entry name" value="S4"/>
    <property type="match status" value="1"/>
</dbReference>
<dbReference type="EMBL" id="JBHMDO010000033">
    <property type="protein sequence ID" value="MFB9328416.1"/>
    <property type="molecule type" value="Genomic_DNA"/>
</dbReference>
<evidence type="ECO:0000256" key="6">
    <source>
        <dbReference type="SAM" id="MobiDB-lite"/>
    </source>
</evidence>
<accession>A0ABV5KT83</accession>
<evidence type="ECO:0000256" key="5">
    <source>
        <dbReference type="RuleBase" id="RU362028"/>
    </source>
</evidence>
<comment type="catalytic activity">
    <reaction evidence="1 5">
        <text>a uridine in RNA = a pseudouridine in RNA</text>
        <dbReference type="Rhea" id="RHEA:48348"/>
        <dbReference type="Rhea" id="RHEA-COMP:12068"/>
        <dbReference type="Rhea" id="RHEA-COMP:12069"/>
        <dbReference type="ChEBI" id="CHEBI:65314"/>
        <dbReference type="ChEBI" id="CHEBI:65315"/>
    </reaction>
</comment>
<dbReference type="SUPFAM" id="SSF55120">
    <property type="entry name" value="Pseudouridine synthase"/>
    <property type="match status" value="1"/>
</dbReference>
<dbReference type="RefSeq" id="WP_377497865.1">
    <property type="nucleotide sequence ID" value="NZ_JBHMDO010000033.1"/>
</dbReference>
<dbReference type="EC" id="5.4.99.-" evidence="5"/>
<feature type="compositionally biased region" description="Basic and acidic residues" evidence="6">
    <location>
        <begin position="18"/>
        <end position="42"/>
    </location>
</feature>
<dbReference type="Gene3D" id="3.30.2350.10">
    <property type="entry name" value="Pseudouridine synthase"/>
    <property type="match status" value="1"/>
</dbReference>
<evidence type="ECO:0000256" key="4">
    <source>
        <dbReference type="PROSITE-ProRule" id="PRU00182"/>
    </source>
</evidence>
<sequence>MSPRAASKGGRGVAAPRPGERRNERRGERESSARPEKKRNQERQYAVLEQSELLPFLLLHLKDKGRNAVKSMLARGQIAVNGEVVKLYNHLLQPGATVAVSHGLIVERAPLIGLRILHEDDDLIVVHKDSGLLSIASDKENELTAYRQLTAHVREADPASRIFVVHRLDRDTSGVMMFAKSEYVQQQLQNDWQNAVTERSYIALVEGWVKKSEGTVTSWLKESKTLKMYSSPYPNDGQHAVTHYKTLETNKTVSLLEVRLETGRKNQIRVHMEDIGHPIVGDKKYGARLKLLNRLGLHARVLAFVHPTSGESMRFETDIPKSFLQPFQTGESTPRHRN</sequence>
<evidence type="ECO:0000313" key="8">
    <source>
        <dbReference type="EMBL" id="MFB9328416.1"/>
    </source>
</evidence>
<dbReference type="GO" id="GO:0016853">
    <property type="term" value="F:isomerase activity"/>
    <property type="evidence" value="ECO:0007669"/>
    <property type="project" value="UniProtKB-KW"/>
</dbReference>
<dbReference type="PANTHER" id="PTHR21600">
    <property type="entry name" value="MITOCHONDRIAL RNA PSEUDOURIDINE SYNTHASE"/>
    <property type="match status" value="1"/>
</dbReference>
<dbReference type="InterPro" id="IPR006145">
    <property type="entry name" value="PsdUridine_synth_RsuA/RluA"/>
</dbReference>
<feature type="region of interest" description="Disordered" evidence="6">
    <location>
        <begin position="1"/>
        <end position="43"/>
    </location>
</feature>
<keyword evidence="3 5" id="KW-0413">Isomerase</keyword>